<evidence type="ECO:0000313" key="11">
    <source>
        <dbReference type="EMBL" id="OBR85158.1"/>
    </source>
</evidence>
<dbReference type="KEGG" id="kdj:28968189"/>
<dbReference type="EMBL" id="KI894031">
    <property type="protein sequence ID" value="OBR85158.1"/>
    <property type="molecule type" value="Genomic_DNA"/>
</dbReference>
<protein>
    <submittedName>
        <fullName evidence="11">OPT family small oligopeptide transporter</fullName>
    </submittedName>
</protein>
<dbReference type="EMBL" id="CP144534">
    <property type="protein sequence ID" value="WWC61947.1"/>
    <property type="molecule type" value="Genomic_DNA"/>
</dbReference>
<feature type="transmembrane region" description="Helical" evidence="10">
    <location>
        <begin position="345"/>
        <end position="368"/>
    </location>
</feature>
<evidence type="ECO:0000256" key="7">
    <source>
        <dbReference type="ARBA" id="ARBA00022989"/>
    </source>
</evidence>
<reference evidence="12" key="3">
    <citation type="submission" date="2024-02" db="EMBL/GenBank/DDBJ databases">
        <title>Comparative genomics of Cryptococcus and Kwoniella reveals pathogenesis evolution and contrasting modes of karyotype evolution via chromosome fusion or intercentromeric recombination.</title>
        <authorList>
            <person name="Coelho M.A."/>
            <person name="David-Palma M."/>
            <person name="Shea T."/>
            <person name="Bowers K."/>
            <person name="McGinley-Smith S."/>
            <person name="Mohammad A.W."/>
            <person name="Gnirke A."/>
            <person name="Yurkov A.M."/>
            <person name="Nowrousian M."/>
            <person name="Sun S."/>
            <person name="Cuomo C.A."/>
            <person name="Heitman J."/>
        </authorList>
    </citation>
    <scope>NUCLEOTIDE SEQUENCE</scope>
    <source>
        <strain evidence="12">CBS 10117</strain>
    </source>
</reference>
<keyword evidence="4 10" id="KW-0812">Transmembrane</keyword>
<proteinExistence type="inferred from homology"/>
<gene>
    <name evidence="11" type="ORF">I303_04490</name>
    <name evidence="12" type="ORF">I303_104533</name>
</gene>
<evidence type="ECO:0000256" key="10">
    <source>
        <dbReference type="SAM" id="Phobius"/>
    </source>
</evidence>
<feature type="transmembrane region" description="Helical" evidence="10">
    <location>
        <begin position="731"/>
        <end position="752"/>
    </location>
</feature>
<dbReference type="GO" id="GO:0015031">
    <property type="term" value="P:protein transport"/>
    <property type="evidence" value="ECO:0007669"/>
    <property type="project" value="UniProtKB-KW"/>
</dbReference>
<dbReference type="GO" id="GO:0016020">
    <property type="term" value="C:membrane"/>
    <property type="evidence" value="ECO:0007669"/>
    <property type="project" value="UniProtKB-SubCell"/>
</dbReference>
<feature type="transmembrane region" description="Helical" evidence="10">
    <location>
        <begin position="409"/>
        <end position="441"/>
    </location>
</feature>
<feature type="transmembrane region" description="Helical" evidence="10">
    <location>
        <begin position="122"/>
        <end position="140"/>
    </location>
</feature>
<dbReference type="Pfam" id="PF03169">
    <property type="entry name" value="OPT"/>
    <property type="match status" value="1"/>
</dbReference>
<evidence type="ECO:0000256" key="4">
    <source>
        <dbReference type="ARBA" id="ARBA00022692"/>
    </source>
</evidence>
<dbReference type="PANTHER" id="PTHR22601">
    <property type="entry name" value="ISP4 LIKE PROTEIN"/>
    <property type="match status" value="1"/>
</dbReference>
<feature type="transmembrane region" description="Helical" evidence="10">
    <location>
        <begin position="172"/>
        <end position="193"/>
    </location>
</feature>
<dbReference type="GeneID" id="28968189"/>
<evidence type="ECO:0000256" key="5">
    <source>
        <dbReference type="ARBA" id="ARBA00022856"/>
    </source>
</evidence>
<keyword evidence="5" id="KW-0571">Peptide transport</keyword>
<comment type="similarity">
    <text evidence="2">Belongs to the oligopeptide OPT transporter family.</text>
</comment>
<dbReference type="RefSeq" id="XP_018263000.1">
    <property type="nucleotide sequence ID" value="XM_018407789.1"/>
</dbReference>
<name>A0A1A6A547_9TREE</name>
<reference evidence="11" key="1">
    <citation type="submission" date="2013-07" db="EMBL/GenBank/DDBJ databases">
        <title>The Genome Sequence of Cryptococcus dejecticola CBS10117.</title>
        <authorList>
            <consortium name="The Broad Institute Genome Sequencing Platform"/>
            <person name="Cuomo C."/>
            <person name="Litvintseva A."/>
            <person name="Chen Y."/>
            <person name="Heitman J."/>
            <person name="Sun S."/>
            <person name="Springer D."/>
            <person name="Dromer F."/>
            <person name="Young S.K."/>
            <person name="Zeng Q."/>
            <person name="Gargeya S."/>
            <person name="Fitzgerald M."/>
            <person name="Abouelleil A."/>
            <person name="Alvarado L."/>
            <person name="Berlin A.M."/>
            <person name="Chapman S.B."/>
            <person name="Dewar J."/>
            <person name="Goldberg J."/>
            <person name="Griggs A."/>
            <person name="Gujja S."/>
            <person name="Hansen M."/>
            <person name="Howarth C."/>
            <person name="Imamovic A."/>
            <person name="Larimer J."/>
            <person name="McCowan C."/>
            <person name="Murphy C."/>
            <person name="Pearson M."/>
            <person name="Priest M."/>
            <person name="Roberts A."/>
            <person name="Saif S."/>
            <person name="Shea T."/>
            <person name="Sykes S."/>
            <person name="Wortman J."/>
            <person name="Nusbaum C."/>
            <person name="Birren B."/>
        </authorList>
    </citation>
    <scope>NUCLEOTIDE SEQUENCE [LARGE SCALE GENOMIC DNA]</scope>
    <source>
        <strain evidence="11">CBS 10117</strain>
    </source>
</reference>
<feature type="transmembrane region" description="Helical" evidence="10">
    <location>
        <begin position="702"/>
        <end position="719"/>
    </location>
</feature>
<dbReference type="VEuPathDB" id="FungiDB:I303_04490"/>
<evidence type="ECO:0000256" key="2">
    <source>
        <dbReference type="ARBA" id="ARBA00008807"/>
    </source>
</evidence>
<accession>A0A1A6A547</accession>
<feature type="transmembrane region" description="Helical" evidence="10">
    <location>
        <begin position="655"/>
        <end position="672"/>
    </location>
</feature>
<evidence type="ECO:0000256" key="9">
    <source>
        <dbReference type="SAM" id="MobiDB-lite"/>
    </source>
</evidence>
<dbReference type="AlphaFoldDB" id="A0A1A6A547"/>
<organism evidence="11">
    <name type="scientific">Kwoniella dejecticola CBS 10117</name>
    <dbReference type="NCBI Taxonomy" id="1296121"/>
    <lineage>
        <taxon>Eukaryota</taxon>
        <taxon>Fungi</taxon>
        <taxon>Dikarya</taxon>
        <taxon>Basidiomycota</taxon>
        <taxon>Agaricomycotina</taxon>
        <taxon>Tremellomycetes</taxon>
        <taxon>Tremellales</taxon>
        <taxon>Cryptococcaceae</taxon>
        <taxon>Kwoniella</taxon>
    </lineage>
</organism>
<dbReference type="InterPro" id="IPR004648">
    <property type="entry name" value="Oligpept_transpt"/>
</dbReference>
<evidence type="ECO:0000313" key="12">
    <source>
        <dbReference type="EMBL" id="WWC61947.1"/>
    </source>
</evidence>
<dbReference type="OrthoDB" id="9986677at2759"/>
<keyword evidence="6" id="KW-0653">Protein transport</keyword>
<dbReference type="GO" id="GO:0035673">
    <property type="term" value="F:oligopeptide transmembrane transporter activity"/>
    <property type="evidence" value="ECO:0007669"/>
    <property type="project" value="InterPro"/>
</dbReference>
<feature type="transmembrane region" description="Helical" evidence="10">
    <location>
        <begin position="273"/>
        <end position="306"/>
    </location>
</feature>
<sequence>MAVSEIETERGPLANSLKCNDEQGPLPDLLPTQAEAGKNGNAVKQRPLQQSCKKTSSPVATDTSLSTDAAADFTYMDVEGITDVHDDVESSTNNIRMWTLTFGITTVITGVDALFQLRYPTVTVSSIVAVLVAWPLGWAWHAFVPDWSLRIGFGKKLQLNPGPFTRKEHACVLMFTNVCIATALTNTLVVEQVKYFNIDIGIGRVFYLNLVCYFISFGWTGLAQNILIKPANVTWPGVLGQIALISTVDKFGKRSKCLEKGGPRTWGLSRMGMFGIVTGCSFVYYWFSGFIFTALADIGAFISWAAPNNATLSQIFGVTTGLGLFPLALDWGQISNLSNPLLTPFWAASCIFGSFVFWTWIVLPALYYTNTWQSAHFPIMTNKLFTVKGKTYDFSKVVNSRWKLDEAKYFAYSPLMLPAAFVLNSALGVASFIAMILHFVFNWREDFWEPLRDPNKQADRHNVLMQRYEQVPKWVYLISTVVGLVLGIIYCELWKDDMQISGGAFVVAIVLCASFFIPLALVEARANFVITLNNFLEMVSAFWLKGQPIACMYFTVFGYGTLQHALHQSEAAKVGHYLKVPPRLTAVLLFCAGIWSSLVNGTVTYWALKHTPDVCTTKAANNFNCRKASVTFNQHVAWGLLGNKLFAAGGRYVEIYYFIIAAILLCLFVFAMQKRYPASTWRLVNPILLVASGTKIPVNTGINFSSWFVMAFIFGYIIHKKKTTLWRKFNMIVAVGLDAGVAIAVIIIYFALTYTGAANGFKWWGSTVQSRGCDAEGCPHRSIGSLSKPDGW</sequence>
<keyword evidence="13" id="KW-1185">Reference proteome</keyword>
<feature type="transmembrane region" description="Helical" evidence="10">
    <location>
        <begin position="474"/>
        <end position="491"/>
    </location>
</feature>
<evidence type="ECO:0000313" key="13">
    <source>
        <dbReference type="Proteomes" id="UP000078595"/>
    </source>
</evidence>
<dbReference type="NCBIfam" id="TIGR00728">
    <property type="entry name" value="OPT_sfam"/>
    <property type="match status" value="1"/>
</dbReference>
<evidence type="ECO:0000256" key="6">
    <source>
        <dbReference type="ARBA" id="ARBA00022927"/>
    </source>
</evidence>
<feature type="transmembrane region" description="Helical" evidence="10">
    <location>
        <begin position="205"/>
        <end position="227"/>
    </location>
</feature>
<dbReference type="NCBIfam" id="TIGR00727">
    <property type="entry name" value="ISP4_OPT"/>
    <property type="match status" value="1"/>
</dbReference>
<evidence type="ECO:0000256" key="3">
    <source>
        <dbReference type="ARBA" id="ARBA00022448"/>
    </source>
</evidence>
<feature type="compositionally biased region" description="Polar residues" evidence="9">
    <location>
        <begin position="47"/>
        <end position="59"/>
    </location>
</feature>
<keyword evidence="3" id="KW-0813">Transport</keyword>
<dbReference type="InterPro" id="IPR004813">
    <property type="entry name" value="OPT"/>
</dbReference>
<evidence type="ECO:0000256" key="1">
    <source>
        <dbReference type="ARBA" id="ARBA00004141"/>
    </source>
</evidence>
<keyword evidence="7 10" id="KW-1133">Transmembrane helix</keyword>
<dbReference type="Proteomes" id="UP000078595">
    <property type="component" value="Chromosome 5"/>
</dbReference>
<keyword evidence="8 10" id="KW-0472">Membrane</keyword>
<evidence type="ECO:0000256" key="8">
    <source>
        <dbReference type="ARBA" id="ARBA00023136"/>
    </source>
</evidence>
<feature type="region of interest" description="Disordered" evidence="9">
    <location>
        <begin position="1"/>
        <end position="62"/>
    </location>
</feature>
<feature type="transmembrane region" description="Helical" evidence="10">
    <location>
        <begin position="583"/>
        <end position="608"/>
    </location>
</feature>
<comment type="subcellular location">
    <subcellularLocation>
        <location evidence="1">Membrane</location>
        <topology evidence="1">Multi-pass membrane protein</topology>
    </subcellularLocation>
</comment>
<reference evidence="12" key="2">
    <citation type="submission" date="2013-07" db="EMBL/GenBank/DDBJ databases">
        <authorList>
            <consortium name="The Broad Institute Genome Sequencing Platform"/>
            <person name="Cuomo C."/>
            <person name="Litvintseva A."/>
            <person name="Chen Y."/>
            <person name="Heitman J."/>
            <person name="Sun S."/>
            <person name="Springer D."/>
            <person name="Dromer F."/>
            <person name="Young S.K."/>
            <person name="Zeng Q."/>
            <person name="Gargeya S."/>
            <person name="Fitzgerald M."/>
            <person name="Abouelleil A."/>
            <person name="Alvarado L."/>
            <person name="Berlin A.M."/>
            <person name="Chapman S.B."/>
            <person name="Dewar J."/>
            <person name="Goldberg J."/>
            <person name="Griggs A."/>
            <person name="Gujja S."/>
            <person name="Hansen M."/>
            <person name="Howarth C."/>
            <person name="Imamovic A."/>
            <person name="Larimer J."/>
            <person name="McCowan C."/>
            <person name="Murphy C."/>
            <person name="Pearson M."/>
            <person name="Priest M."/>
            <person name="Roberts A."/>
            <person name="Saif S."/>
            <person name="Shea T."/>
            <person name="Sykes S."/>
            <person name="Wortman J."/>
            <person name="Nusbaum C."/>
            <person name="Birren B."/>
        </authorList>
    </citation>
    <scope>NUCLEOTIDE SEQUENCE</scope>
    <source>
        <strain evidence="12">CBS 10117</strain>
    </source>
</reference>
<feature type="transmembrane region" description="Helical" evidence="10">
    <location>
        <begin position="503"/>
        <end position="522"/>
    </location>
</feature>